<evidence type="ECO:0000313" key="2">
    <source>
        <dbReference type="EMBL" id="TCO10777.1"/>
    </source>
</evidence>
<reference evidence="2 3" key="1">
    <citation type="submission" date="2019-03" db="EMBL/GenBank/DDBJ databases">
        <title>Genomic Encyclopedia of Type Strains, Phase IV (KMG-IV): sequencing the most valuable type-strain genomes for metagenomic binning, comparative biology and taxonomic classification.</title>
        <authorList>
            <person name="Goeker M."/>
        </authorList>
    </citation>
    <scope>NUCLEOTIDE SEQUENCE [LARGE SCALE GENOMIC DNA]</scope>
    <source>
        <strain evidence="2 3">DSM 24179</strain>
    </source>
</reference>
<feature type="domain" description="NAD-dependent epimerase/dehydratase" evidence="1">
    <location>
        <begin position="4"/>
        <end position="225"/>
    </location>
</feature>
<name>A0A4R2GP03_9BACT</name>
<keyword evidence="3" id="KW-1185">Reference proteome</keyword>
<organism evidence="2 3">
    <name type="scientific">Natronoflexus pectinivorans</name>
    <dbReference type="NCBI Taxonomy" id="682526"/>
    <lineage>
        <taxon>Bacteria</taxon>
        <taxon>Pseudomonadati</taxon>
        <taxon>Bacteroidota</taxon>
        <taxon>Bacteroidia</taxon>
        <taxon>Marinilabiliales</taxon>
        <taxon>Marinilabiliaceae</taxon>
        <taxon>Natronoflexus</taxon>
    </lineage>
</organism>
<evidence type="ECO:0000313" key="3">
    <source>
        <dbReference type="Proteomes" id="UP000295221"/>
    </source>
</evidence>
<dbReference type="InterPro" id="IPR001509">
    <property type="entry name" value="Epimerase_deHydtase"/>
</dbReference>
<gene>
    <name evidence="2" type="ORF">EV194_101409</name>
</gene>
<dbReference type="Pfam" id="PF01370">
    <property type="entry name" value="Epimerase"/>
    <property type="match status" value="1"/>
</dbReference>
<sequence length="334" mass="36949">MQNILVTGANGLLATNIIKLLIEKGYSVIGLLRRAESYVGMTDEKLTLVEGEFTNTSTLNRILPQCDAVIHAAALTSQGMPSFQPYYEINVKATENLVKASILHQVKKFIYVSTANVFGYGTKTSPGNENRPLQHPFTQSNYAKSKAESEKQIQKYSGGIDIVIVNPTFMLGAYDGKPSSGRIILMALRKKIIFYPPGGKNFIHVEDAAEGVIKAMTGGKPRENYLLAGENLSYFEFFQKLKNITGQKSILVKIPSSLLKAAGYAGLLLQKCGVVADLNLVNAKILSIENYYSNDKAEKNLGLKVRPIEMAINDSINWFSNQEKNRKNKKKNMQ</sequence>
<dbReference type="InterPro" id="IPR051783">
    <property type="entry name" value="NAD(P)-dependent_oxidoreduct"/>
</dbReference>
<dbReference type="RefSeq" id="WP_132431540.1">
    <property type="nucleotide sequence ID" value="NZ_SLWK01000001.1"/>
</dbReference>
<proteinExistence type="predicted"/>
<dbReference type="SUPFAM" id="SSF51735">
    <property type="entry name" value="NAD(P)-binding Rossmann-fold domains"/>
    <property type="match status" value="1"/>
</dbReference>
<dbReference type="Proteomes" id="UP000295221">
    <property type="component" value="Unassembled WGS sequence"/>
</dbReference>
<dbReference type="GO" id="GO:0005737">
    <property type="term" value="C:cytoplasm"/>
    <property type="evidence" value="ECO:0007669"/>
    <property type="project" value="TreeGrafter"/>
</dbReference>
<dbReference type="Gene3D" id="3.40.50.720">
    <property type="entry name" value="NAD(P)-binding Rossmann-like Domain"/>
    <property type="match status" value="1"/>
</dbReference>
<dbReference type="AlphaFoldDB" id="A0A4R2GP03"/>
<accession>A0A4R2GP03</accession>
<dbReference type="PANTHER" id="PTHR48079:SF6">
    <property type="entry name" value="NAD(P)-BINDING DOMAIN-CONTAINING PROTEIN-RELATED"/>
    <property type="match status" value="1"/>
</dbReference>
<dbReference type="GO" id="GO:0004029">
    <property type="term" value="F:aldehyde dehydrogenase (NAD+) activity"/>
    <property type="evidence" value="ECO:0007669"/>
    <property type="project" value="TreeGrafter"/>
</dbReference>
<comment type="caution">
    <text evidence="2">The sequence shown here is derived from an EMBL/GenBank/DDBJ whole genome shotgun (WGS) entry which is preliminary data.</text>
</comment>
<dbReference type="PANTHER" id="PTHR48079">
    <property type="entry name" value="PROTEIN YEEZ"/>
    <property type="match status" value="1"/>
</dbReference>
<evidence type="ECO:0000259" key="1">
    <source>
        <dbReference type="Pfam" id="PF01370"/>
    </source>
</evidence>
<dbReference type="OrthoDB" id="1490291at2"/>
<dbReference type="EMBL" id="SLWK01000001">
    <property type="protein sequence ID" value="TCO10777.1"/>
    <property type="molecule type" value="Genomic_DNA"/>
</dbReference>
<dbReference type="InterPro" id="IPR036291">
    <property type="entry name" value="NAD(P)-bd_dom_sf"/>
</dbReference>
<protein>
    <submittedName>
        <fullName evidence="2">Nucleoside-diphosphate-sugar epimerase</fullName>
    </submittedName>
</protein>